<gene>
    <name evidence="2" type="ORF">GCM10009775_03570</name>
</gene>
<dbReference type="SUPFAM" id="SSF56112">
    <property type="entry name" value="Protein kinase-like (PK-like)"/>
    <property type="match status" value="1"/>
</dbReference>
<dbReference type="CDD" id="cd05155">
    <property type="entry name" value="APH_ChoK_like_1"/>
    <property type="match status" value="1"/>
</dbReference>
<accession>A0ABN2P8S2</accession>
<evidence type="ECO:0000313" key="3">
    <source>
        <dbReference type="Proteomes" id="UP001501343"/>
    </source>
</evidence>
<feature type="domain" description="Aminoglycoside phosphotransferase" evidence="1">
    <location>
        <begin position="38"/>
        <end position="272"/>
    </location>
</feature>
<dbReference type="EMBL" id="BAAAOF010000001">
    <property type="protein sequence ID" value="GAA1914226.1"/>
    <property type="molecule type" value="Genomic_DNA"/>
</dbReference>
<dbReference type="Gene3D" id="3.90.1200.10">
    <property type="match status" value="1"/>
</dbReference>
<dbReference type="RefSeq" id="WP_248149017.1">
    <property type="nucleotide sequence ID" value="NZ_BAAAOF010000001.1"/>
</dbReference>
<dbReference type="Proteomes" id="UP001501343">
    <property type="component" value="Unassembled WGS sequence"/>
</dbReference>
<dbReference type="Gene3D" id="3.30.200.20">
    <property type="entry name" value="Phosphorylase Kinase, domain 1"/>
    <property type="match status" value="1"/>
</dbReference>
<proteinExistence type="predicted"/>
<reference evidence="2 3" key="1">
    <citation type="journal article" date="2019" name="Int. J. Syst. Evol. Microbiol.">
        <title>The Global Catalogue of Microorganisms (GCM) 10K type strain sequencing project: providing services to taxonomists for standard genome sequencing and annotation.</title>
        <authorList>
            <consortium name="The Broad Institute Genomics Platform"/>
            <consortium name="The Broad Institute Genome Sequencing Center for Infectious Disease"/>
            <person name="Wu L."/>
            <person name="Ma J."/>
        </authorList>
    </citation>
    <scope>NUCLEOTIDE SEQUENCE [LARGE SCALE GENOMIC DNA]</scope>
    <source>
        <strain evidence="2 3">JCM 14900</strain>
    </source>
</reference>
<evidence type="ECO:0000313" key="2">
    <source>
        <dbReference type="EMBL" id="GAA1914226.1"/>
    </source>
</evidence>
<sequence length="304" mass="32448">MPDKPPAEVLIDERVVRALLAQANASIPDAASRALTKTSEGWDSEVWRLGEDLAVRLPRRALAAPLVLHEQRALPVVGPRIEATGIHVPIPVFAGSPSDHYPWHWSIVPWYAGTAGLHVPRAERADWAGPLAAALVALHAPAPADHPVNPVRGVPLTDRAPLVSERVALLRETHALPPSSVDALESVWRAGLAAAPWSADPVWIHGDLHPGNLVADGGRLVALIDFGDVTAGDPAYDLAVAWLAFDARGRARFRSALEGRHDAATWVRARAWAATIAMMLVINSDDNPDYGALGAEAIPEVLGD</sequence>
<dbReference type="Pfam" id="PF01636">
    <property type="entry name" value="APH"/>
    <property type="match status" value="1"/>
</dbReference>
<dbReference type="PANTHER" id="PTHR21310">
    <property type="entry name" value="AMINOGLYCOSIDE PHOSPHOTRANSFERASE-RELATED-RELATED"/>
    <property type="match status" value="1"/>
</dbReference>
<organism evidence="2 3">
    <name type="scientific">Microbacterium aoyamense</name>
    <dbReference type="NCBI Taxonomy" id="344166"/>
    <lineage>
        <taxon>Bacteria</taxon>
        <taxon>Bacillati</taxon>
        <taxon>Actinomycetota</taxon>
        <taxon>Actinomycetes</taxon>
        <taxon>Micrococcales</taxon>
        <taxon>Microbacteriaceae</taxon>
        <taxon>Microbacterium</taxon>
    </lineage>
</organism>
<dbReference type="InterPro" id="IPR051678">
    <property type="entry name" value="AGP_Transferase"/>
</dbReference>
<dbReference type="PANTHER" id="PTHR21310:SF42">
    <property type="entry name" value="BIFUNCTIONAL AAC_APH"/>
    <property type="match status" value="1"/>
</dbReference>
<protein>
    <submittedName>
        <fullName evidence="2">Aminoglycoside phosphotransferase family protein</fullName>
    </submittedName>
</protein>
<comment type="caution">
    <text evidence="2">The sequence shown here is derived from an EMBL/GenBank/DDBJ whole genome shotgun (WGS) entry which is preliminary data.</text>
</comment>
<dbReference type="InterPro" id="IPR011009">
    <property type="entry name" value="Kinase-like_dom_sf"/>
</dbReference>
<dbReference type="InterPro" id="IPR002575">
    <property type="entry name" value="Aminoglycoside_PTrfase"/>
</dbReference>
<name>A0ABN2P8S2_9MICO</name>
<evidence type="ECO:0000259" key="1">
    <source>
        <dbReference type="Pfam" id="PF01636"/>
    </source>
</evidence>
<keyword evidence="3" id="KW-1185">Reference proteome</keyword>